<dbReference type="HOGENOM" id="CLU_2053493_0_0_1"/>
<reference evidence="1" key="1">
    <citation type="submission" date="2015-04" db="UniProtKB">
        <authorList>
            <consortium name="EnsemblPlants"/>
        </authorList>
    </citation>
    <scope>IDENTIFICATION</scope>
</reference>
<dbReference type="EnsemblPlants" id="OPUNC05G23040.1">
    <property type="protein sequence ID" value="OPUNC05G23040.1"/>
    <property type="gene ID" value="OPUNC05G23040"/>
</dbReference>
<proteinExistence type="predicted"/>
<evidence type="ECO:0000313" key="1">
    <source>
        <dbReference type="EnsemblPlants" id="OPUNC05G23040.1"/>
    </source>
</evidence>
<dbReference type="Gramene" id="OPUNC05G23040.1">
    <property type="protein sequence ID" value="OPUNC05G23040.1"/>
    <property type="gene ID" value="OPUNC05G23040"/>
</dbReference>
<sequence>MIGHTVPWRALAVRGRFPCRSRISFSLPRRRPRSDTYCEVASLDSTSSCSQVDQRLTIDFFARADEGPRVAPALATRGAKALAQPPPSLSPLPHLAAARARCQKAGGRAMMVAAGLPPRR</sequence>
<reference evidence="1" key="2">
    <citation type="submission" date="2018-05" db="EMBL/GenBank/DDBJ databases">
        <title>OpunRS2 (Oryza punctata Reference Sequence Version 2).</title>
        <authorList>
            <person name="Zhang J."/>
            <person name="Kudrna D."/>
            <person name="Lee S."/>
            <person name="Talag J."/>
            <person name="Welchert J."/>
            <person name="Wing R.A."/>
        </authorList>
    </citation>
    <scope>NUCLEOTIDE SEQUENCE [LARGE SCALE GENOMIC DNA]</scope>
</reference>
<keyword evidence="2" id="KW-1185">Reference proteome</keyword>
<organism evidence="1">
    <name type="scientific">Oryza punctata</name>
    <name type="common">Red rice</name>
    <dbReference type="NCBI Taxonomy" id="4537"/>
    <lineage>
        <taxon>Eukaryota</taxon>
        <taxon>Viridiplantae</taxon>
        <taxon>Streptophyta</taxon>
        <taxon>Embryophyta</taxon>
        <taxon>Tracheophyta</taxon>
        <taxon>Spermatophyta</taxon>
        <taxon>Magnoliopsida</taxon>
        <taxon>Liliopsida</taxon>
        <taxon>Poales</taxon>
        <taxon>Poaceae</taxon>
        <taxon>BOP clade</taxon>
        <taxon>Oryzoideae</taxon>
        <taxon>Oryzeae</taxon>
        <taxon>Oryzinae</taxon>
        <taxon>Oryza</taxon>
    </lineage>
</organism>
<name>A0A0E0L5M2_ORYPU</name>
<protein>
    <submittedName>
        <fullName evidence="1">Uncharacterized protein</fullName>
    </submittedName>
</protein>
<evidence type="ECO:0000313" key="2">
    <source>
        <dbReference type="Proteomes" id="UP000026962"/>
    </source>
</evidence>
<dbReference type="Proteomes" id="UP000026962">
    <property type="component" value="Chromosome 5"/>
</dbReference>
<accession>A0A0E0L5M2</accession>
<dbReference type="AlphaFoldDB" id="A0A0E0L5M2"/>